<sequence length="45" mass="5026">MEQLFTLFTGVFPDAGLTVIMRLVNVSDPEETMNRHATQTQDTGL</sequence>
<gene>
    <name evidence="1" type="ORF">KTN04_03235</name>
</gene>
<accession>A0ABS6M7X2</accession>
<reference evidence="1 2" key="1">
    <citation type="submission" date="2021-06" db="EMBL/GenBank/DDBJ databases">
        <title>Bacterium isolated from marine sediment.</title>
        <authorList>
            <person name="Zhu K.-L."/>
            <person name="Du Z.-J."/>
            <person name="Liang Q.-Y."/>
        </authorList>
    </citation>
    <scope>NUCLEOTIDE SEQUENCE [LARGE SCALE GENOMIC DNA]</scope>
    <source>
        <strain evidence="1 2">A346</strain>
    </source>
</reference>
<name>A0ABS6M7X2_9GAMM</name>
<dbReference type="RefSeq" id="WP_217333778.1">
    <property type="nucleotide sequence ID" value="NZ_JAHQZT010000003.1"/>
</dbReference>
<proteinExistence type="predicted"/>
<evidence type="ECO:0000313" key="1">
    <source>
        <dbReference type="EMBL" id="MBV0932352.1"/>
    </source>
</evidence>
<protein>
    <submittedName>
        <fullName evidence="1">Uncharacterized protein</fullName>
    </submittedName>
</protein>
<comment type="caution">
    <text evidence="1">The sequence shown here is derived from an EMBL/GenBank/DDBJ whole genome shotgun (WGS) entry which is preliminary data.</text>
</comment>
<keyword evidence="2" id="KW-1185">Reference proteome</keyword>
<dbReference type="EMBL" id="JAHQZT010000003">
    <property type="protein sequence ID" value="MBV0932352.1"/>
    <property type="molecule type" value="Genomic_DNA"/>
</dbReference>
<dbReference type="Proteomes" id="UP000755551">
    <property type="component" value="Unassembled WGS sequence"/>
</dbReference>
<evidence type="ECO:0000313" key="2">
    <source>
        <dbReference type="Proteomes" id="UP000755551"/>
    </source>
</evidence>
<organism evidence="1 2">
    <name type="scientific">Marinobacterium weihaiense</name>
    <dbReference type="NCBI Taxonomy" id="2851016"/>
    <lineage>
        <taxon>Bacteria</taxon>
        <taxon>Pseudomonadati</taxon>
        <taxon>Pseudomonadota</taxon>
        <taxon>Gammaproteobacteria</taxon>
        <taxon>Oceanospirillales</taxon>
        <taxon>Oceanospirillaceae</taxon>
        <taxon>Marinobacterium</taxon>
    </lineage>
</organism>